<dbReference type="InterPro" id="IPR000713">
    <property type="entry name" value="Mur_ligase_N"/>
</dbReference>
<keyword evidence="8 12" id="KW-0133">Cell shape</keyword>
<comment type="PTM">
    <text evidence="12">Carboxylation is probably crucial for Mg(2+) binding and, consequently, for the gamma-phosphate positioning of ATP.</text>
</comment>
<feature type="binding site" evidence="12">
    <location>
        <position position="188"/>
    </location>
    <ligand>
        <name>UDP-N-acetyl-alpha-D-muramoyl-L-alanyl-D-glutamate</name>
        <dbReference type="ChEBI" id="CHEBI:83900"/>
    </ligand>
</feature>
<keyword evidence="9 12" id="KW-0573">Peptidoglycan synthesis</keyword>
<comment type="pathway">
    <text evidence="1 12 13">Cell wall biogenesis; peptidoglycan biosynthesis.</text>
</comment>
<gene>
    <name evidence="12" type="primary">murE</name>
    <name evidence="17" type="ORF">ACFQ38_16995</name>
</gene>
<dbReference type="InterPro" id="IPR036565">
    <property type="entry name" value="Mur-like_cat_sf"/>
</dbReference>
<dbReference type="NCBIfam" id="TIGR01085">
    <property type="entry name" value="murE"/>
    <property type="match status" value="1"/>
</dbReference>
<evidence type="ECO:0000256" key="13">
    <source>
        <dbReference type="RuleBase" id="RU004135"/>
    </source>
</evidence>
<keyword evidence="6 12" id="KW-0547">Nucleotide-binding</keyword>
<feature type="binding site" evidence="12">
    <location>
        <begin position="111"/>
        <end position="117"/>
    </location>
    <ligand>
        <name>ATP</name>
        <dbReference type="ChEBI" id="CHEBI:30616"/>
    </ligand>
</feature>
<dbReference type="InterPro" id="IPR005761">
    <property type="entry name" value="UDP-N-AcMur-Glu-dNH2Pim_ligase"/>
</dbReference>
<dbReference type="InterPro" id="IPR013221">
    <property type="entry name" value="Mur_ligase_cen"/>
</dbReference>
<name>A0ABW3U176_9BACL</name>
<reference evidence="18" key="1">
    <citation type="journal article" date="2019" name="Int. J. Syst. Evol. Microbiol.">
        <title>The Global Catalogue of Microorganisms (GCM) 10K type strain sequencing project: providing services to taxonomists for standard genome sequencing and annotation.</title>
        <authorList>
            <consortium name="The Broad Institute Genomics Platform"/>
            <consortium name="The Broad Institute Genome Sequencing Center for Infectious Disease"/>
            <person name="Wu L."/>
            <person name="Ma J."/>
        </authorList>
    </citation>
    <scope>NUCLEOTIDE SEQUENCE [LARGE SCALE GENOMIC DNA]</scope>
    <source>
        <strain evidence="18">CCUG 53915</strain>
    </source>
</reference>
<keyword evidence="4 12" id="KW-0436">Ligase</keyword>
<dbReference type="RefSeq" id="WP_381482434.1">
    <property type="nucleotide sequence ID" value="NZ_JBHTLT010000130.1"/>
</dbReference>
<evidence type="ECO:0000259" key="15">
    <source>
        <dbReference type="Pfam" id="PF02875"/>
    </source>
</evidence>
<evidence type="ECO:0000256" key="9">
    <source>
        <dbReference type="ARBA" id="ARBA00022984"/>
    </source>
</evidence>
<evidence type="ECO:0000256" key="12">
    <source>
        <dbReference type="HAMAP-Rule" id="MF_00208"/>
    </source>
</evidence>
<dbReference type="InterPro" id="IPR018109">
    <property type="entry name" value="Folylpolyglutamate_synth_CS"/>
</dbReference>
<dbReference type="SUPFAM" id="SSF53623">
    <property type="entry name" value="MurD-like peptide ligases, catalytic domain"/>
    <property type="match status" value="1"/>
</dbReference>
<dbReference type="Pfam" id="PF02875">
    <property type="entry name" value="Mur_ligase_C"/>
    <property type="match status" value="1"/>
</dbReference>
<keyword evidence="18" id="KW-1185">Reference proteome</keyword>
<evidence type="ECO:0000313" key="17">
    <source>
        <dbReference type="EMBL" id="MFD1206795.1"/>
    </source>
</evidence>
<evidence type="ECO:0000256" key="10">
    <source>
        <dbReference type="ARBA" id="ARBA00023306"/>
    </source>
</evidence>
<dbReference type="EC" id="6.3.2.-" evidence="12"/>
<dbReference type="GO" id="GO:0008765">
    <property type="term" value="F:UDP-N-acetylmuramoylalanyl-D-glutamate-2,6-diaminopimelate ligase activity"/>
    <property type="evidence" value="ECO:0007669"/>
    <property type="project" value="UniProtKB-EC"/>
</dbReference>
<feature type="binding site" evidence="12">
    <location>
        <position position="30"/>
    </location>
    <ligand>
        <name>UDP-N-acetyl-alpha-D-muramoyl-L-alanyl-D-glutamate</name>
        <dbReference type="ChEBI" id="CHEBI:83900"/>
    </ligand>
</feature>
<dbReference type="EMBL" id="JBHTLT010000130">
    <property type="protein sequence ID" value="MFD1206795.1"/>
    <property type="molecule type" value="Genomic_DNA"/>
</dbReference>
<dbReference type="HAMAP" id="MF_00208">
    <property type="entry name" value="MurE"/>
    <property type="match status" value="1"/>
</dbReference>
<dbReference type="Gene3D" id="3.40.1390.10">
    <property type="entry name" value="MurE/MurF, N-terminal domain"/>
    <property type="match status" value="1"/>
</dbReference>
<dbReference type="PROSITE" id="PS01011">
    <property type="entry name" value="FOLYLPOLYGLU_SYNT_1"/>
    <property type="match status" value="1"/>
</dbReference>
<keyword evidence="11 12" id="KW-0961">Cell wall biogenesis/degradation</keyword>
<dbReference type="Proteomes" id="UP001597231">
    <property type="component" value="Unassembled WGS sequence"/>
</dbReference>
<evidence type="ECO:0000256" key="2">
    <source>
        <dbReference type="ARBA" id="ARBA00005898"/>
    </source>
</evidence>
<keyword evidence="5 12" id="KW-0132">Cell division</keyword>
<evidence type="ECO:0000313" key="18">
    <source>
        <dbReference type="Proteomes" id="UP001597231"/>
    </source>
</evidence>
<feature type="domain" description="Mur ligase C-terminal" evidence="15">
    <location>
        <begin position="335"/>
        <end position="461"/>
    </location>
</feature>
<evidence type="ECO:0000256" key="4">
    <source>
        <dbReference type="ARBA" id="ARBA00022598"/>
    </source>
</evidence>
<feature type="domain" description="Mur ligase central" evidence="16">
    <location>
        <begin position="109"/>
        <end position="312"/>
    </location>
</feature>
<evidence type="ECO:0000256" key="1">
    <source>
        <dbReference type="ARBA" id="ARBA00004752"/>
    </source>
</evidence>
<dbReference type="InterPro" id="IPR004101">
    <property type="entry name" value="Mur_ligase_C"/>
</dbReference>
<feature type="binding site" evidence="12">
    <location>
        <begin position="153"/>
        <end position="154"/>
    </location>
    <ligand>
        <name>UDP-N-acetyl-alpha-D-muramoyl-L-alanyl-D-glutamate</name>
        <dbReference type="ChEBI" id="CHEBI:83900"/>
    </ligand>
</feature>
<dbReference type="PANTHER" id="PTHR23135:SF4">
    <property type="entry name" value="UDP-N-ACETYLMURAMOYL-L-ALANYL-D-GLUTAMATE--2,6-DIAMINOPIMELATE LIGASE MURE HOMOLOG, CHLOROPLASTIC"/>
    <property type="match status" value="1"/>
</dbReference>
<dbReference type="Gene3D" id="3.90.190.20">
    <property type="entry name" value="Mur ligase, C-terminal domain"/>
    <property type="match status" value="1"/>
</dbReference>
<proteinExistence type="inferred from homology"/>
<comment type="subcellular location">
    <subcellularLocation>
        <location evidence="12 13">Cytoplasm</location>
    </subcellularLocation>
</comment>
<dbReference type="Pfam" id="PF08245">
    <property type="entry name" value="Mur_ligase_M"/>
    <property type="match status" value="1"/>
</dbReference>
<feature type="modified residue" description="N6-carboxylysine" evidence="12">
    <location>
        <position position="220"/>
    </location>
</feature>
<protein>
    <recommendedName>
        <fullName evidence="12">UDP-N-acetylmuramyl-tripeptide synthetase</fullName>
        <ecNumber evidence="12">6.3.2.-</ecNumber>
    </recommendedName>
    <alternativeName>
        <fullName evidence="12">UDP-MurNAc-tripeptide synthetase</fullName>
    </alternativeName>
</protein>
<dbReference type="SUPFAM" id="SSF63418">
    <property type="entry name" value="MurE/MurF N-terminal domain"/>
    <property type="match status" value="1"/>
</dbReference>
<feature type="binding site" evidence="12">
    <location>
        <position position="180"/>
    </location>
    <ligand>
        <name>UDP-N-acetyl-alpha-D-muramoyl-L-alanyl-D-glutamate</name>
        <dbReference type="ChEBI" id="CHEBI:83900"/>
    </ligand>
</feature>
<evidence type="ECO:0000256" key="6">
    <source>
        <dbReference type="ARBA" id="ARBA00022741"/>
    </source>
</evidence>
<dbReference type="Gene3D" id="3.40.1190.10">
    <property type="entry name" value="Mur-like, catalytic domain"/>
    <property type="match status" value="1"/>
</dbReference>
<comment type="similarity">
    <text evidence="2 12">Belongs to the MurCDEF family. MurE subfamily.</text>
</comment>
<keyword evidence="7 12" id="KW-0067">ATP-binding</keyword>
<sequence>MDTEKLFSIIPIKNIKGVLPKSVTDIAVDSRAVSAGGVFVCIEGFTVDGHSFVQKAVDQGARVIVASKPVAVDLEKVAVVYVKNTDRAIALLAPHFYQYPSKRMTMIGVTGTNGKTSVSNMIHTILQHTGERSAVTGTIGFNLDGTLMETENTTTDVLTTQKMIHQAAEADCSTMTMEVSSHGLVEGRLAGTEFDIAVFTNLTHDHLDFHGTMDNYGHAKGLLFAQLGQDLSQRKFVVLNADEPWSERMEKMTSYPVLSYGIRREADFRARDIVLSPDGTSFKMETPVGDFTVRMNVIGEFNVYNALAATAALFAKGMEMEDIINGLSVIPAAKGRMEKVETDLPLTIYVDYAHSPDAIEKAINAVLPYKKAEQKLIFVIGTGGNRDRKKRPIMAEKASIADYVILTTDDPRDEPYESILSELEAGMAHKRYAAIGDRAEAVKHAVSVADAGDIIIFAGKGHEDFQIVGHEKLPHSDAAIALEEAERKFRKGFIETE</sequence>
<comment type="function">
    <text evidence="12">Catalyzes the addition of an amino acid to the nucleotide precursor UDP-N-acetylmuramoyl-L-alanyl-D-glutamate (UMAG) in the biosynthesis of bacterial cell-wall peptidoglycan.</text>
</comment>
<dbReference type="InterPro" id="IPR036615">
    <property type="entry name" value="Mur_ligase_C_dom_sf"/>
</dbReference>
<dbReference type="InterPro" id="IPR035911">
    <property type="entry name" value="MurE/MurF_N"/>
</dbReference>
<evidence type="ECO:0000259" key="16">
    <source>
        <dbReference type="Pfam" id="PF08245"/>
    </source>
</evidence>
<keyword evidence="10 12" id="KW-0131">Cell cycle</keyword>
<keyword evidence="12" id="KW-0460">Magnesium</keyword>
<organism evidence="17 18">
    <name type="scientific">Sporosarcina contaminans</name>
    <dbReference type="NCBI Taxonomy" id="633403"/>
    <lineage>
        <taxon>Bacteria</taxon>
        <taxon>Bacillati</taxon>
        <taxon>Bacillota</taxon>
        <taxon>Bacilli</taxon>
        <taxon>Bacillales</taxon>
        <taxon>Caryophanaceae</taxon>
        <taxon>Sporosarcina</taxon>
    </lineage>
</organism>
<accession>A0ABW3U176</accession>
<dbReference type="PANTHER" id="PTHR23135">
    <property type="entry name" value="MUR LIGASE FAMILY MEMBER"/>
    <property type="match status" value="1"/>
</dbReference>
<comment type="caution">
    <text evidence="12">Lacks conserved residue(s) required for the propagation of feature annotation.</text>
</comment>
<dbReference type="NCBIfam" id="NF001126">
    <property type="entry name" value="PRK00139.1-4"/>
    <property type="match status" value="1"/>
</dbReference>
<evidence type="ECO:0000259" key="14">
    <source>
        <dbReference type="Pfam" id="PF01225"/>
    </source>
</evidence>
<evidence type="ECO:0000256" key="5">
    <source>
        <dbReference type="ARBA" id="ARBA00022618"/>
    </source>
</evidence>
<feature type="domain" description="Mur ligase N-terminal catalytic" evidence="14">
    <location>
        <begin position="24"/>
        <end position="97"/>
    </location>
</feature>
<comment type="caution">
    <text evidence="17">The sequence shown here is derived from an EMBL/GenBank/DDBJ whole genome shotgun (WGS) entry which is preliminary data.</text>
</comment>
<dbReference type="SUPFAM" id="SSF53244">
    <property type="entry name" value="MurD-like peptide ligases, peptide-binding domain"/>
    <property type="match status" value="1"/>
</dbReference>
<evidence type="ECO:0000256" key="3">
    <source>
        <dbReference type="ARBA" id="ARBA00022490"/>
    </source>
</evidence>
<keyword evidence="3 12" id="KW-0963">Cytoplasm</keyword>
<feature type="binding site" evidence="12">
    <location>
        <position position="152"/>
    </location>
    <ligand>
        <name>UDP-N-acetyl-alpha-D-muramoyl-L-alanyl-D-glutamate</name>
        <dbReference type="ChEBI" id="CHEBI:83900"/>
    </ligand>
</feature>
<evidence type="ECO:0000256" key="8">
    <source>
        <dbReference type="ARBA" id="ARBA00022960"/>
    </source>
</evidence>
<dbReference type="Pfam" id="PF01225">
    <property type="entry name" value="Mur_ligase"/>
    <property type="match status" value="1"/>
</dbReference>
<evidence type="ECO:0000256" key="11">
    <source>
        <dbReference type="ARBA" id="ARBA00023316"/>
    </source>
</evidence>
<evidence type="ECO:0000256" key="7">
    <source>
        <dbReference type="ARBA" id="ARBA00022840"/>
    </source>
</evidence>
<comment type="cofactor">
    <cofactor evidence="12">
        <name>Mg(2+)</name>
        <dbReference type="ChEBI" id="CHEBI:18420"/>
    </cofactor>
</comment>